<gene>
    <name evidence="3" type="ORF">A3A79_03080</name>
</gene>
<keyword evidence="1" id="KW-0238">DNA-binding</keyword>
<name>A0A1F6AHC5_9BACT</name>
<accession>A0A1F6AHC5</accession>
<feature type="domain" description="SpoVT-AbrB" evidence="2">
    <location>
        <begin position="2"/>
        <end position="47"/>
    </location>
</feature>
<comment type="caution">
    <text evidence="3">The sequence shown here is derived from an EMBL/GenBank/DDBJ whole genome shotgun (WGS) entry which is preliminary data.</text>
</comment>
<dbReference type="InterPro" id="IPR007159">
    <property type="entry name" value="SpoVT-AbrB_dom"/>
</dbReference>
<dbReference type="EMBL" id="MFJV01000001">
    <property type="protein sequence ID" value="OGG24149.1"/>
    <property type="molecule type" value="Genomic_DNA"/>
</dbReference>
<organism evidence="3 4">
    <name type="scientific">Candidatus Gottesmanbacteria bacterium RIFCSPLOWO2_01_FULL_43_11b</name>
    <dbReference type="NCBI Taxonomy" id="1798392"/>
    <lineage>
        <taxon>Bacteria</taxon>
        <taxon>Candidatus Gottesmaniibacteriota</taxon>
    </lineage>
</organism>
<dbReference type="InterPro" id="IPR037914">
    <property type="entry name" value="SpoVT-AbrB_sf"/>
</dbReference>
<sequence>MQQIATITTKRQLTIPASMFEKIGLQSTRKVSVRAVGNQLIIEPATSLVESLAGSVQVPKKYRGKSADAMIKMAKREYFRKKKP</sequence>
<dbReference type="Gene3D" id="2.10.260.10">
    <property type="match status" value="1"/>
</dbReference>
<dbReference type="GO" id="GO:0003677">
    <property type="term" value="F:DNA binding"/>
    <property type="evidence" value="ECO:0007669"/>
    <property type="project" value="UniProtKB-UniRule"/>
</dbReference>
<evidence type="ECO:0000313" key="3">
    <source>
        <dbReference type="EMBL" id="OGG24149.1"/>
    </source>
</evidence>
<reference evidence="3 4" key="1">
    <citation type="journal article" date="2016" name="Nat. Commun.">
        <title>Thousands of microbial genomes shed light on interconnected biogeochemical processes in an aquifer system.</title>
        <authorList>
            <person name="Anantharaman K."/>
            <person name="Brown C.T."/>
            <person name="Hug L.A."/>
            <person name="Sharon I."/>
            <person name="Castelle C.J."/>
            <person name="Probst A.J."/>
            <person name="Thomas B.C."/>
            <person name="Singh A."/>
            <person name="Wilkins M.J."/>
            <person name="Karaoz U."/>
            <person name="Brodie E.L."/>
            <person name="Williams K.H."/>
            <person name="Hubbard S.S."/>
            <person name="Banfield J.F."/>
        </authorList>
    </citation>
    <scope>NUCLEOTIDE SEQUENCE [LARGE SCALE GENOMIC DNA]</scope>
</reference>
<dbReference type="PROSITE" id="PS51740">
    <property type="entry name" value="SPOVT_ABRB"/>
    <property type="match status" value="1"/>
</dbReference>
<evidence type="ECO:0000313" key="4">
    <source>
        <dbReference type="Proteomes" id="UP000178759"/>
    </source>
</evidence>
<dbReference type="STRING" id="1798392.A3A79_03080"/>
<evidence type="ECO:0000259" key="2">
    <source>
        <dbReference type="PROSITE" id="PS51740"/>
    </source>
</evidence>
<proteinExistence type="predicted"/>
<dbReference type="SUPFAM" id="SSF89447">
    <property type="entry name" value="AbrB/MazE/MraZ-like"/>
    <property type="match status" value="1"/>
</dbReference>
<protein>
    <recommendedName>
        <fullName evidence="2">SpoVT-AbrB domain-containing protein</fullName>
    </recommendedName>
</protein>
<dbReference type="AlphaFoldDB" id="A0A1F6AHC5"/>
<dbReference type="SMART" id="SM00966">
    <property type="entry name" value="SpoVT_AbrB"/>
    <property type="match status" value="1"/>
</dbReference>
<dbReference type="Proteomes" id="UP000178759">
    <property type="component" value="Unassembled WGS sequence"/>
</dbReference>
<evidence type="ECO:0000256" key="1">
    <source>
        <dbReference type="PROSITE-ProRule" id="PRU01076"/>
    </source>
</evidence>